<proteinExistence type="predicted"/>
<feature type="region of interest" description="Disordered" evidence="1">
    <location>
        <begin position="92"/>
        <end position="161"/>
    </location>
</feature>
<evidence type="ECO:0000313" key="3">
    <source>
        <dbReference type="Proteomes" id="UP000018936"/>
    </source>
</evidence>
<dbReference type="Proteomes" id="UP000018936">
    <property type="component" value="Unassembled WGS sequence"/>
</dbReference>
<feature type="non-terminal residue" evidence="2">
    <location>
        <position position="1"/>
    </location>
</feature>
<gene>
    <name evidence="2" type="ORF">L345_06859</name>
</gene>
<name>V8NZG9_OPHHA</name>
<comment type="caution">
    <text evidence="2">The sequence shown here is derived from an EMBL/GenBank/DDBJ whole genome shotgun (WGS) entry which is preliminary data.</text>
</comment>
<protein>
    <submittedName>
        <fullName evidence="2">Uncharacterized protein</fullName>
    </submittedName>
</protein>
<accession>V8NZG9</accession>
<evidence type="ECO:0000256" key="1">
    <source>
        <dbReference type="SAM" id="MobiDB-lite"/>
    </source>
</evidence>
<organism evidence="2 3">
    <name type="scientific">Ophiophagus hannah</name>
    <name type="common">King cobra</name>
    <name type="synonym">Naja hannah</name>
    <dbReference type="NCBI Taxonomy" id="8665"/>
    <lineage>
        <taxon>Eukaryota</taxon>
        <taxon>Metazoa</taxon>
        <taxon>Chordata</taxon>
        <taxon>Craniata</taxon>
        <taxon>Vertebrata</taxon>
        <taxon>Euteleostomi</taxon>
        <taxon>Lepidosauria</taxon>
        <taxon>Squamata</taxon>
        <taxon>Bifurcata</taxon>
        <taxon>Unidentata</taxon>
        <taxon>Episquamata</taxon>
        <taxon>Toxicofera</taxon>
        <taxon>Serpentes</taxon>
        <taxon>Colubroidea</taxon>
        <taxon>Elapidae</taxon>
        <taxon>Elapinae</taxon>
        <taxon>Ophiophagus</taxon>
    </lineage>
</organism>
<sequence>MTRRLLPLMSLIANPMRSITVIYTGKETGRRSRLNSMEVGTARHTRTPKSRQTKTPRVISAALAANVYSGKSVDSRLCGCVMPSRGLRFTGSRKSPGVWRMNGRHGGPLPSDQQVGVRGASRGKLSGAGSKRGDKLGKAKQALGEERSGRRGRERQREDFCQEAPAPRARLLLKKKTLHDLASFPVGMGCSGLHLSQFKTLAALLKF</sequence>
<feature type="compositionally biased region" description="Basic and acidic residues" evidence="1">
    <location>
        <begin position="131"/>
        <end position="160"/>
    </location>
</feature>
<reference evidence="2 3" key="1">
    <citation type="journal article" date="2013" name="Proc. Natl. Acad. Sci. U.S.A.">
        <title>The king cobra genome reveals dynamic gene evolution and adaptation in the snake venom system.</title>
        <authorList>
            <person name="Vonk F.J."/>
            <person name="Casewell N.R."/>
            <person name="Henkel C.V."/>
            <person name="Heimberg A.M."/>
            <person name="Jansen H.J."/>
            <person name="McCleary R.J."/>
            <person name="Kerkkamp H.M."/>
            <person name="Vos R.A."/>
            <person name="Guerreiro I."/>
            <person name="Calvete J.J."/>
            <person name="Wuster W."/>
            <person name="Woods A.E."/>
            <person name="Logan J.M."/>
            <person name="Harrison R.A."/>
            <person name="Castoe T.A."/>
            <person name="de Koning A.P."/>
            <person name="Pollock D.D."/>
            <person name="Yandell M."/>
            <person name="Calderon D."/>
            <person name="Renjifo C."/>
            <person name="Currier R.B."/>
            <person name="Salgado D."/>
            <person name="Pla D."/>
            <person name="Sanz L."/>
            <person name="Hyder A.S."/>
            <person name="Ribeiro J.M."/>
            <person name="Arntzen J.W."/>
            <person name="van den Thillart G.E."/>
            <person name="Boetzer M."/>
            <person name="Pirovano W."/>
            <person name="Dirks R.P."/>
            <person name="Spaink H.P."/>
            <person name="Duboule D."/>
            <person name="McGlinn E."/>
            <person name="Kini R.M."/>
            <person name="Richardson M.K."/>
        </authorList>
    </citation>
    <scope>NUCLEOTIDE SEQUENCE</scope>
    <source>
        <tissue evidence="2">Blood</tissue>
    </source>
</reference>
<dbReference type="AlphaFoldDB" id="V8NZG9"/>
<dbReference type="EMBL" id="AZIM01001317">
    <property type="protein sequence ID" value="ETE67356.1"/>
    <property type="molecule type" value="Genomic_DNA"/>
</dbReference>
<evidence type="ECO:0000313" key="2">
    <source>
        <dbReference type="EMBL" id="ETE67356.1"/>
    </source>
</evidence>
<keyword evidence="3" id="KW-1185">Reference proteome</keyword>